<evidence type="ECO:0000256" key="4">
    <source>
        <dbReference type="ARBA" id="ARBA00022692"/>
    </source>
</evidence>
<keyword evidence="6 7" id="KW-0472">Membrane</keyword>
<evidence type="ECO:0000256" key="5">
    <source>
        <dbReference type="ARBA" id="ARBA00022989"/>
    </source>
</evidence>
<keyword evidence="8" id="KW-0969">Cilium</keyword>
<accession>A0ABY8LJ73</accession>
<feature type="transmembrane region" description="Helical" evidence="7">
    <location>
        <begin position="173"/>
        <end position="194"/>
    </location>
</feature>
<evidence type="ECO:0000313" key="9">
    <source>
        <dbReference type="Proteomes" id="UP001243420"/>
    </source>
</evidence>
<evidence type="ECO:0000256" key="3">
    <source>
        <dbReference type="ARBA" id="ARBA00022475"/>
    </source>
</evidence>
<proteinExistence type="inferred from homology"/>
<dbReference type="PANTHER" id="PTHR30065:SF8">
    <property type="entry name" value="FLAGELLAR BIOSYNTHETIC PROTEIN FLIR"/>
    <property type="match status" value="1"/>
</dbReference>
<feature type="transmembrane region" description="Helical" evidence="7">
    <location>
        <begin position="48"/>
        <end position="74"/>
    </location>
</feature>
<keyword evidence="8" id="KW-0282">Flagellum</keyword>
<organism evidence="8 9">
    <name type="scientific">Jannaschia ovalis</name>
    <dbReference type="NCBI Taxonomy" id="3038773"/>
    <lineage>
        <taxon>Bacteria</taxon>
        <taxon>Pseudomonadati</taxon>
        <taxon>Pseudomonadota</taxon>
        <taxon>Alphaproteobacteria</taxon>
        <taxon>Rhodobacterales</taxon>
        <taxon>Roseobacteraceae</taxon>
        <taxon>Jannaschia</taxon>
    </lineage>
</organism>
<evidence type="ECO:0000313" key="8">
    <source>
        <dbReference type="EMBL" id="WGH80173.1"/>
    </source>
</evidence>
<evidence type="ECO:0000256" key="7">
    <source>
        <dbReference type="SAM" id="Phobius"/>
    </source>
</evidence>
<gene>
    <name evidence="8" type="ORF">P8627_07880</name>
</gene>
<comment type="similarity">
    <text evidence="2">Belongs to the FliR/MopE/SpaR family.</text>
</comment>
<dbReference type="RefSeq" id="WP_279967227.1">
    <property type="nucleotide sequence ID" value="NZ_CP122537.1"/>
</dbReference>
<keyword evidence="3" id="KW-1003">Cell membrane</keyword>
<sequence>MIAALLQIHDLVAPYLAQGFAVFLRVGALMLLLPGLGDRMIPVRVRLVAAFALTAAVAPSVAAPPALTAGVIAIETVTGVAFGAVLRFVAQALTMAGMMAAQYTSLAQLFGNVEPSSAIGNLLNLAGLCLLMAAGLPLMVIEMLLRSYDVVPMGGLPGGEDMARWGVARAGQAFALAVGLAAPFALAALVYNAAMGVINRAMPQLMVALVGAPAITGASGVLLFLSAPLILSIWKTAMLAALGDPVAAGLP</sequence>
<keyword evidence="4 7" id="KW-0812">Transmembrane</keyword>
<reference evidence="8 9" key="1">
    <citation type="submission" date="2023-04" db="EMBL/GenBank/DDBJ databases">
        <title>Jannaschia ovalis sp. nov., a marine bacterium isolated from sea tidal flat.</title>
        <authorList>
            <person name="Kwon D.Y."/>
            <person name="Kim J.-J."/>
        </authorList>
    </citation>
    <scope>NUCLEOTIDE SEQUENCE [LARGE SCALE GENOMIC DNA]</scope>
    <source>
        <strain evidence="8 9">GRR-S6-38</strain>
    </source>
</reference>
<dbReference type="PANTHER" id="PTHR30065">
    <property type="entry name" value="FLAGELLAR BIOSYNTHETIC PROTEIN FLIR"/>
    <property type="match status" value="1"/>
</dbReference>
<evidence type="ECO:0000256" key="6">
    <source>
        <dbReference type="ARBA" id="ARBA00023136"/>
    </source>
</evidence>
<dbReference type="InterPro" id="IPR002010">
    <property type="entry name" value="T3SS_IM_R"/>
</dbReference>
<feature type="transmembrane region" description="Helical" evidence="7">
    <location>
        <begin position="206"/>
        <end position="234"/>
    </location>
</feature>
<keyword evidence="5 7" id="KW-1133">Transmembrane helix</keyword>
<feature type="transmembrane region" description="Helical" evidence="7">
    <location>
        <begin position="15"/>
        <end position="36"/>
    </location>
</feature>
<dbReference type="EMBL" id="CP122537">
    <property type="protein sequence ID" value="WGH80173.1"/>
    <property type="molecule type" value="Genomic_DNA"/>
</dbReference>
<keyword evidence="9" id="KW-1185">Reference proteome</keyword>
<dbReference type="Proteomes" id="UP001243420">
    <property type="component" value="Chromosome"/>
</dbReference>
<name>A0ABY8LJ73_9RHOB</name>
<keyword evidence="8" id="KW-0966">Cell projection</keyword>
<dbReference type="Pfam" id="PF01311">
    <property type="entry name" value="Bac_export_1"/>
    <property type="match status" value="1"/>
</dbReference>
<protein>
    <submittedName>
        <fullName evidence="8">Flagellar biosynthetic protein FliR</fullName>
    </submittedName>
</protein>
<evidence type="ECO:0000256" key="2">
    <source>
        <dbReference type="ARBA" id="ARBA00009772"/>
    </source>
</evidence>
<feature type="transmembrane region" description="Helical" evidence="7">
    <location>
        <begin position="122"/>
        <end position="145"/>
    </location>
</feature>
<dbReference type="PRINTS" id="PR00953">
    <property type="entry name" value="TYPE3IMRPROT"/>
</dbReference>
<evidence type="ECO:0000256" key="1">
    <source>
        <dbReference type="ARBA" id="ARBA00004651"/>
    </source>
</evidence>
<comment type="subcellular location">
    <subcellularLocation>
        <location evidence="1">Cell membrane</location>
        <topology evidence="1">Multi-pass membrane protein</topology>
    </subcellularLocation>
</comment>